<dbReference type="InterPro" id="IPR001207">
    <property type="entry name" value="Transposase_mutator"/>
</dbReference>
<dbReference type="InterPro" id="IPR048004">
    <property type="entry name" value="IS1249_transpos"/>
</dbReference>
<protein>
    <submittedName>
        <fullName evidence="6">IS256 family transposase</fullName>
    </submittedName>
</protein>
<evidence type="ECO:0000256" key="4">
    <source>
        <dbReference type="ARBA" id="ARBA00023125"/>
    </source>
</evidence>
<dbReference type="EMBL" id="PKKJ01000030">
    <property type="protein sequence ID" value="PKY65552.1"/>
    <property type="molecule type" value="Genomic_DNA"/>
</dbReference>
<evidence type="ECO:0000313" key="6">
    <source>
        <dbReference type="EMBL" id="PKY65552.1"/>
    </source>
</evidence>
<organism evidence="6 7">
    <name type="scientific">Schaalia turicensis</name>
    <dbReference type="NCBI Taxonomy" id="131111"/>
    <lineage>
        <taxon>Bacteria</taxon>
        <taxon>Bacillati</taxon>
        <taxon>Actinomycetota</taxon>
        <taxon>Actinomycetes</taxon>
        <taxon>Actinomycetales</taxon>
        <taxon>Actinomycetaceae</taxon>
        <taxon>Schaalia</taxon>
    </lineage>
</organism>
<gene>
    <name evidence="6" type="ORF">CYJ25_09055</name>
</gene>
<dbReference type="OrthoDB" id="9793302at2"/>
<evidence type="ECO:0000256" key="5">
    <source>
        <dbReference type="ARBA" id="ARBA00023172"/>
    </source>
</evidence>
<keyword evidence="4" id="KW-0238">DNA-binding</keyword>
<dbReference type="Pfam" id="PF00872">
    <property type="entry name" value="Transposase_mut"/>
    <property type="match status" value="1"/>
</dbReference>
<dbReference type="RefSeq" id="WP_101628809.1">
    <property type="nucleotide sequence ID" value="NZ_PKKJ01000030.1"/>
</dbReference>
<dbReference type="NCBIfam" id="NF033544">
    <property type="entry name" value="transpos_IS1249"/>
    <property type="match status" value="1"/>
</dbReference>
<evidence type="ECO:0000256" key="3">
    <source>
        <dbReference type="ARBA" id="ARBA00022578"/>
    </source>
</evidence>
<evidence type="ECO:0000256" key="2">
    <source>
        <dbReference type="ARBA" id="ARBA00010961"/>
    </source>
</evidence>
<keyword evidence="5" id="KW-0233">DNA recombination</keyword>
<proteinExistence type="inferred from homology"/>
<dbReference type="GO" id="GO:0006313">
    <property type="term" value="P:DNA transposition"/>
    <property type="evidence" value="ECO:0007669"/>
    <property type="project" value="InterPro"/>
</dbReference>
<dbReference type="GO" id="GO:0004803">
    <property type="term" value="F:transposase activity"/>
    <property type="evidence" value="ECO:0007669"/>
    <property type="project" value="InterPro"/>
</dbReference>
<sequence>MPKNRPLCSVCGNTMIKNGTTSANRTRWRCTTCGASSTRQRCDITNAAAFARFIEYVTTSATLKSLAGKTGLSPRSLQRRFELFWLIDVPDPRPCHMGRIYDQVFIDGTYTAGGCLLVASSLDHVIAWHWCTTESTAAYSALLDGITAPLIVVTDGGRGATSAINNCWPTTAVQRCLVHAQRVVRRHTTSRPRTNGGRAIYQLALNLTKITSLDQAAQWGVQLHQYECLYRNWLNEKTWTTDPTTKQRTWSWTHEGARRAYNSLNNLWRRNLLFTYLNPPGTTLDPQHLKSTTNSLEGGINAQLKLLARTHRGTHAEHQRRMLEWWLYLKTEQPNDPVQIAKQSNWGQNQLAKVPTLIHNENQADQETGRPALYDKAIDTAYNHSLGIRKGQL</sequence>
<accession>A0A2I1I347</accession>
<keyword evidence="3" id="KW-0815">Transposition</keyword>
<evidence type="ECO:0000256" key="1">
    <source>
        <dbReference type="ARBA" id="ARBA00002190"/>
    </source>
</evidence>
<dbReference type="GO" id="GO:0003677">
    <property type="term" value="F:DNA binding"/>
    <property type="evidence" value="ECO:0007669"/>
    <property type="project" value="UniProtKB-KW"/>
</dbReference>
<name>A0A2I1I347_9ACTO</name>
<reference evidence="6 7" key="1">
    <citation type="submission" date="2017-12" db="EMBL/GenBank/DDBJ databases">
        <title>Phylogenetic diversity of female urinary microbiome.</title>
        <authorList>
            <person name="Thomas-White K."/>
            <person name="Wolfe A.J."/>
        </authorList>
    </citation>
    <scope>NUCLEOTIDE SEQUENCE [LARGE SCALE GENOMIC DNA]</scope>
    <source>
        <strain evidence="6 7">UMB0250</strain>
    </source>
</reference>
<comment type="similarity">
    <text evidence="2">Belongs to the transposase mutator family.</text>
</comment>
<comment type="caution">
    <text evidence="6">The sequence shown here is derived from an EMBL/GenBank/DDBJ whole genome shotgun (WGS) entry which is preliminary data.</text>
</comment>
<evidence type="ECO:0000313" key="7">
    <source>
        <dbReference type="Proteomes" id="UP000234545"/>
    </source>
</evidence>
<dbReference type="Proteomes" id="UP000234545">
    <property type="component" value="Unassembled WGS sequence"/>
</dbReference>
<dbReference type="AlphaFoldDB" id="A0A2I1I347"/>
<comment type="function">
    <text evidence="1">Required for the transposition of the insertion element.</text>
</comment>